<evidence type="ECO:0000313" key="2">
    <source>
        <dbReference type="Proteomes" id="UP001341840"/>
    </source>
</evidence>
<accession>A0ABU6TQU6</accession>
<sequence>SGVWVTGEEGVRVRWSCSWAKIVRKELRMSRGSSTASAIIGREGEKRRRNDVRSSYRRPGTFVTVPVLHRGWVIAQRR</sequence>
<reference evidence="1 2" key="1">
    <citation type="journal article" date="2023" name="Plants (Basel)">
        <title>Bridging the Gap: Combining Genomics and Transcriptomics Approaches to Understand Stylosanthes scabra, an Orphan Legume from the Brazilian Caatinga.</title>
        <authorList>
            <person name="Ferreira-Neto J.R.C."/>
            <person name="da Silva M.D."/>
            <person name="Binneck E."/>
            <person name="de Melo N.F."/>
            <person name="da Silva R.H."/>
            <person name="de Melo A.L.T.M."/>
            <person name="Pandolfi V."/>
            <person name="Bustamante F.O."/>
            <person name="Brasileiro-Vidal A.C."/>
            <person name="Benko-Iseppon A.M."/>
        </authorList>
    </citation>
    <scope>NUCLEOTIDE SEQUENCE [LARGE SCALE GENOMIC DNA]</scope>
    <source>
        <tissue evidence="1">Leaves</tissue>
    </source>
</reference>
<feature type="non-terminal residue" evidence="1">
    <location>
        <position position="1"/>
    </location>
</feature>
<protein>
    <submittedName>
        <fullName evidence="1">Uncharacterized protein</fullName>
    </submittedName>
</protein>
<gene>
    <name evidence="1" type="ORF">PIB30_080011</name>
</gene>
<keyword evidence="2" id="KW-1185">Reference proteome</keyword>
<name>A0ABU6TQU6_9FABA</name>
<comment type="caution">
    <text evidence="1">The sequence shown here is derived from an EMBL/GenBank/DDBJ whole genome shotgun (WGS) entry which is preliminary data.</text>
</comment>
<evidence type="ECO:0000313" key="1">
    <source>
        <dbReference type="EMBL" id="MED6151187.1"/>
    </source>
</evidence>
<organism evidence="1 2">
    <name type="scientific">Stylosanthes scabra</name>
    <dbReference type="NCBI Taxonomy" id="79078"/>
    <lineage>
        <taxon>Eukaryota</taxon>
        <taxon>Viridiplantae</taxon>
        <taxon>Streptophyta</taxon>
        <taxon>Embryophyta</taxon>
        <taxon>Tracheophyta</taxon>
        <taxon>Spermatophyta</taxon>
        <taxon>Magnoliopsida</taxon>
        <taxon>eudicotyledons</taxon>
        <taxon>Gunneridae</taxon>
        <taxon>Pentapetalae</taxon>
        <taxon>rosids</taxon>
        <taxon>fabids</taxon>
        <taxon>Fabales</taxon>
        <taxon>Fabaceae</taxon>
        <taxon>Papilionoideae</taxon>
        <taxon>50 kb inversion clade</taxon>
        <taxon>dalbergioids sensu lato</taxon>
        <taxon>Dalbergieae</taxon>
        <taxon>Pterocarpus clade</taxon>
        <taxon>Stylosanthes</taxon>
    </lineage>
</organism>
<dbReference type="EMBL" id="JASCZI010091773">
    <property type="protein sequence ID" value="MED6151187.1"/>
    <property type="molecule type" value="Genomic_DNA"/>
</dbReference>
<proteinExistence type="predicted"/>
<dbReference type="Proteomes" id="UP001341840">
    <property type="component" value="Unassembled WGS sequence"/>
</dbReference>